<comment type="caution">
    <text evidence="1">The sequence shown here is derived from an EMBL/GenBank/DDBJ whole genome shotgun (WGS) entry which is preliminary data.</text>
</comment>
<evidence type="ECO:0000313" key="1">
    <source>
        <dbReference type="EMBL" id="KAJ4451976.1"/>
    </source>
</evidence>
<dbReference type="EMBL" id="JAJSOF020000001">
    <property type="protein sequence ID" value="KAJ4451976.1"/>
    <property type="molecule type" value="Genomic_DNA"/>
</dbReference>
<organism evidence="1 2">
    <name type="scientific">Periplaneta americana</name>
    <name type="common">American cockroach</name>
    <name type="synonym">Blatta americana</name>
    <dbReference type="NCBI Taxonomy" id="6978"/>
    <lineage>
        <taxon>Eukaryota</taxon>
        <taxon>Metazoa</taxon>
        <taxon>Ecdysozoa</taxon>
        <taxon>Arthropoda</taxon>
        <taxon>Hexapoda</taxon>
        <taxon>Insecta</taxon>
        <taxon>Pterygota</taxon>
        <taxon>Neoptera</taxon>
        <taxon>Polyneoptera</taxon>
        <taxon>Dictyoptera</taxon>
        <taxon>Blattodea</taxon>
        <taxon>Blattoidea</taxon>
        <taxon>Blattidae</taxon>
        <taxon>Blattinae</taxon>
        <taxon>Periplaneta</taxon>
    </lineage>
</organism>
<protein>
    <submittedName>
        <fullName evidence="1">Uncharacterized protein</fullName>
    </submittedName>
</protein>
<name>A0ABQ8TZ06_PERAM</name>
<dbReference type="Proteomes" id="UP001148838">
    <property type="component" value="Unassembled WGS sequence"/>
</dbReference>
<reference evidence="1 2" key="1">
    <citation type="journal article" date="2022" name="Allergy">
        <title>Genome assembly and annotation of Periplaneta americana reveal a comprehensive cockroach allergen profile.</title>
        <authorList>
            <person name="Wang L."/>
            <person name="Xiong Q."/>
            <person name="Saelim N."/>
            <person name="Wang L."/>
            <person name="Nong W."/>
            <person name="Wan A.T."/>
            <person name="Shi M."/>
            <person name="Liu X."/>
            <person name="Cao Q."/>
            <person name="Hui J.H.L."/>
            <person name="Sookrung N."/>
            <person name="Leung T.F."/>
            <person name="Tungtrongchitr A."/>
            <person name="Tsui S.K.W."/>
        </authorList>
    </citation>
    <scope>NUCLEOTIDE SEQUENCE [LARGE SCALE GENOMIC DNA]</scope>
    <source>
        <strain evidence="1">PWHHKU_190912</strain>
    </source>
</reference>
<gene>
    <name evidence="1" type="ORF">ANN_03460</name>
</gene>
<sequence length="310" mass="36021">MGTIKMIAVIMELDLTDDSDDVAFQDVHDNTDDNYEVNKFLTIRSVLDKKRTCVKRVLIEEMLYEIGHRLERSPTTSSRPCSLAGRGVTDFSDKRYETIKIKTLTIRVVQRNIRHEIRAILENEVRRLLDMSSGDVQPARYHKDVTSNMNSEFAVQNSQFLLLLENQFHSFRASSKARWNRELRVQFWFGINSSLVGTHIELLRMSRQFRIDSEPCWNKPKQNSVKYASDVNESANVPHSQYALLRARARRYKSLVNTTVVHYTLTKKLFSFPLESIDFINDAPANKLYDRKEGLTFYKALNPDILYSGI</sequence>
<evidence type="ECO:0000313" key="2">
    <source>
        <dbReference type="Proteomes" id="UP001148838"/>
    </source>
</evidence>
<keyword evidence="2" id="KW-1185">Reference proteome</keyword>
<proteinExistence type="predicted"/>
<accession>A0ABQ8TZ06</accession>